<sequence>MSDLLLGHVGYENRFKTLRIKDRGLAMRGSIP</sequence>
<protein>
    <submittedName>
        <fullName evidence="1">Uncharacterized protein</fullName>
    </submittedName>
</protein>
<geneLocation type="plasmid" evidence="1">
    <name>unnamed</name>
</geneLocation>
<keyword evidence="1" id="KW-0614">Plasmid</keyword>
<name>W5T5U1_BORHE</name>
<dbReference type="EMBL" id="CP005688">
    <property type="protein sequence ID" value="AHH14504.1"/>
    <property type="molecule type" value="Genomic_DNA"/>
</dbReference>
<evidence type="ECO:0000313" key="1">
    <source>
        <dbReference type="EMBL" id="AHH14504.1"/>
    </source>
</evidence>
<accession>W5T5U1</accession>
<reference evidence="1" key="1">
    <citation type="submission" date="2013-04" db="EMBL/GenBank/DDBJ databases">
        <title>Comparative Genomics of Relapsing Fever Spirochetes.</title>
        <authorList>
            <person name="Schwan T.G."/>
            <person name="Raffel S.J."/>
            <person name="Porcella S.F."/>
            <person name="Martens C.A."/>
            <person name="Bruno D.P."/>
            <person name="Ricklefs S.M."/>
            <person name="Barbian K.B."/>
        </authorList>
    </citation>
    <scope>NUCLEOTIDE SEQUENCE</scope>
    <source>
        <strain evidence="1">MTW</strain>
        <plasmid evidence="1">unnamed</plasmid>
    </source>
</reference>
<proteinExistence type="predicted"/>
<gene>
    <name evidence="1" type="ORF">BHW_0900018</name>
</gene>
<organism evidence="1">
    <name type="scientific">Borrelia hermsii MTW</name>
    <dbReference type="NCBI Taxonomy" id="1313291"/>
    <lineage>
        <taxon>Bacteria</taxon>
        <taxon>Pseudomonadati</taxon>
        <taxon>Spirochaetota</taxon>
        <taxon>Spirochaetia</taxon>
        <taxon>Spirochaetales</taxon>
        <taxon>Borreliaceae</taxon>
        <taxon>Borrelia</taxon>
    </lineage>
</organism>
<dbReference type="AlphaFoldDB" id="W5T5U1"/>
<dbReference type="HOGENOM" id="CLU_3388360_0_0_12"/>